<keyword evidence="1" id="KW-1133">Transmembrane helix</keyword>
<feature type="transmembrane region" description="Helical" evidence="1">
    <location>
        <begin position="57"/>
        <end position="77"/>
    </location>
</feature>
<keyword evidence="1" id="KW-0472">Membrane</keyword>
<reference evidence="2 3" key="1">
    <citation type="submission" date="2018-04" db="EMBL/GenBank/DDBJ databases">
        <title>Genomic Encyclopedia of Archaeal and Bacterial Type Strains, Phase II (KMG-II): from individual species to whole genera.</title>
        <authorList>
            <person name="Goeker M."/>
        </authorList>
    </citation>
    <scope>NUCLEOTIDE SEQUENCE [LARGE SCALE GENOMIC DNA]</scope>
    <source>
        <strain evidence="2 3">DSM 25731</strain>
    </source>
</reference>
<comment type="caution">
    <text evidence="2">The sequence shown here is derived from an EMBL/GenBank/DDBJ whole genome shotgun (WGS) entry which is preliminary data.</text>
</comment>
<evidence type="ECO:0000256" key="1">
    <source>
        <dbReference type="SAM" id="Phobius"/>
    </source>
</evidence>
<accession>A0A2T6BRX6</accession>
<dbReference type="EMBL" id="QBKT01000012">
    <property type="protein sequence ID" value="PTX58727.1"/>
    <property type="molecule type" value="Genomic_DNA"/>
</dbReference>
<keyword evidence="3" id="KW-1185">Reference proteome</keyword>
<dbReference type="AlphaFoldDB" id="A0A2T6BRX6"/>
<feature type="transmembrane region" description="Helical" evidence="1">
    <location>
        <begin position="24"/>
        <end position="45"/>
    </location>
</feature>
<evidence type="ECO:0000313" key="2">
    <source>
        <dbReference type="EMBL" id="PTX58727.1"/>
    </source>
</evidence>
<evidence type="ECO:0000313" key="3">
    <source>
        <dbReference type="Proteomes" id="UP000244090"/>
    </source>
</evidence>
<dbReference type="Proteomes" id="UP000244090">
    <property type="component" value="Unassembled WGS sequence"/>
</dbReference>
<proteinExistence type="predicted"/>
<sequence length="78" mass="9051">MSGFLQLLLFVCFPVKDRVYSMYVFITIPALIVLSIILSGIYYLISRGKDSSIRRKNTSFLLFISLMILLTFITYPFQ</sequence>
<organism evidence="2 3">
    <name type="scientific">Kordia periserrulae</name>
    <dbReference type="NCBI Taxonomy" id="701523"/>
    <lineage>
        <taxon>Bacteria</taxon>
        <taxon>Pseudomonadati</taxon>
        <taxon>Bacteroidota</taxon>
        <taxon>Flavobacteriia</taxon>
        <taxon>Flavobacteriales</taxon>
        <taxon>Flavobacteriaceae</taxon>
        <taxon>Kordia</taxon>
    </lineage>
</organism>
<protein>
    <submittedName>
        <fullName evidence="2">Uncharacterized protein</fullName>
    </submittedName>
</protein>
<keyword evidence="1" id="KW-0812">Transmembrane</keyword>
<name>A0A2T6BRX6_9FLAO</name>
<gene>
    <name evidence="2" type="ORF">C8N46_11235</name>
</gene>